<name>A0A6I4U3P9_9SPHN</name>
<dbReference type="PANTHER" id="PTHR43774">
    <property type="entry name" value="PEPTIDE METHIONINE SULFOXIDE REDUCTASE"/>
    <property type="match status" value="1"/>
</dbReference>
<evidence type="ECO:0000256" key="4">
    <source>
        <dbReference type="HAMAP-Rule" id="MF_01401"/>
    </source>
</evidence>
<comment type="similarity">
    <text evidence="4">Belongs to the MsrA Met sulfoxide reductase family.</text>
</comment>
<feature type="region of interest" description="Disordered" evidence="5">
    <location>
        <begin position="9"/>
        <end position="37"/>
    </location>
</feature>
<evidence type="ECO:0000313" key="8">
    <source>
        <dbReference type="Proteomes" id="UP000429229"/>
    </source>
</evidence>
<dbReference type="NCBIfam" id="TIGR00401">
    <property type="entry name" value="msrA"/>
    <property type="match status" value="1"/>
</dbReference>
<feature type="active site" evidence="4">
    <location>
        <position position="89"/>
    </location>
</feature>
<dbReference type="SUPFAM" id="SSF55068">
    <property type="entry name" value="Peptide methionine sulfoxide reductase"/>
    <property type="match status" value="1"/>
</dbReference>
<evidence type="ECO:0000256" key="5">
    <source>
        <dbReference type="SAM" id="MobiDB-lite"/>
    </source>
</evidence>
<evidence type="ECO:0000256" key="1">
    <source>
        <dbReference type="ARBA" id="ARBA00023002"/>
    </source>
</evidence>
<comment type="catalytic activity">
    <reaction evidence="2 4">
        <text>L-methionyl-[protein] + [thioredoxin]-disulfide + H2O = L-methionyl-(S)-S-oxide-[protein] + [thioredoxin]-dithiol</text>
        <dbReference type="Rhea" id="RHEA:14217"/>
        <dbReference type="Rhea" id="RHEA-COMP:10698"/>
        <dbReference type="Rhea" id="RHEA-COMP:10700"/>
        <dbReference type="Rhea" id="RHEA-COMP:12313"/>
        <dbReference type="Rhea" id="RHEA-COMP:12315"/>
        <dbReference type="ChEBI" id="CHEBI:15377"/>
        <dbReference type="ChEBI" id="CHEBI:16044"/>
        <dbReference type="ChEBI" id="CHEBI:29950"/>
        <dbReference type="ChEBI" id="CHEBI:44120"/>
        <dbReference type="ChEBI" id="CHEBI:50058"/>
        <dbReference type="EC" id="1.8.4.11"/>
    </reaction>
</comment>
<dbReference type="InterPro" id="IPR036509">
    <property type="entry name" value="Met_Sox_Rdtase_MsrA_sf"/>
</dbReference>
<evidence type="ECO:0000313" key="7">
    <source>
        <dbReference type="EMBL" id="MXP10640.1"/>
    </source>
</evidence>
<dbReference type="Pfam" id="PF01625">
    <property type="entry name" value="PMSR"/>
    <property type="match status" value="1"/>
</dbReference>
<organism evidence="7 8">
    <name type="scientific">Alteriqipengyuania halimionae</name>
    <dbReference type="NCBI Taxonomy" id="1926630"/>
    <lineage>
        <taxon>Bacteria</taxon>
        <taxon>Pseudomonadati</taxon>
        <taxon>Pseudomonadota</taxon>
        <taxon>Alphaproteobacteria</taxon>
        <taxon>Sphingomonadales</taxon>
        <taxon>Erythrobacteraceae</taxon>
        <taxon>Alteriqipengyuania</taxon>
    </lineage>
</organism>
<protein>
    <recommendedName>
        <fullName evidence="4">Peptide methionine sulfoxide reductase MsrA</fullName>
        <shortName evidence="4">Protein-methionine-S-oxide reductase</shortName>
        <ecNumber evidence="4">1.8.4.11</ecNumber>
    </recommendedName>
    <alternativeName>
        <fullName evidence="4">Peptide-methionine (S)-S-oxide reductase</fullName>
        <shortName evidence="4">Peptide Met(O) reductase</shortName>
    </alternativeName>
</protein>
<gene>
    <name evidence="4 7" type="primary">msrA</name>
    <name evidence="7" type="ORF">GRI68_10670</name>
</gene>
<evidence type="ECO:0000256" key="3">
    <source>
        <dbReference type="ARBA" id="ARBA00048782"/>
    </source>
</evidence>
<dbReference type="EMBL" id="WTYR01000001">
    <property type="protein sequence ID" value="MXP10640.1"/>
    <property type="molecule type" value="Genomic_DNA"/>
</dbReference>
<proteinExistence type="inferred from homology"/>
<dbReference type="InterPro" id="IPR002569">
    <property type="entry name" value="Met_Sox_Rdtase_MsrA_dom"/>
</dbReference>
<accession>A0A6I4U3P9</accession>
<dbReference type="GO" id="GO:0008113">
    <property type="term" value="F:peptide-methionine (S)-S-oxide reductase activity"/>
    <property type="evidence" value="ECO:0007669"/>
    <property type="project" value="UniProtKB-UniRule"/>
</dbReference>
<comment type="catalytic activity">
    <reaction evidence="3 4">
        <text>[thioredoxin]-disulfide + L-methionine + H2O = L-methionine (S)-S-oxide + [thioredoxin]-dithiol</text>
        <dbReference type="Rhea" id="RHEA:19993"/>
        <dbReference type="Rhea" id="RHEA-COMP:10698"/>
        <dbReference type="Rhea" id="RHEA-COMP:10700"/>
        <dbReference type="ChEBI" id="CHEBI:15377"/>
        <dbReference type="ChEBI" id="CHEBI:29950"/>
        <dbReference type="ChEBI" id="CHEBI:50058"/>
        <dbReference type="ChEBI" id="CHEBI:57844"/>
        <dbReference type="ChEBI" id="CHEBI:58772"/>
        <dbReference type="EC" id="1.8.4.11"/>
    </reaction>
</comment>
<keyword evidence="8" id="KW-1185">Reference proteome</keyword>
<evidence type="ECO:0000259" key="6">
    <source>
        <dbReference type="Pfam" id="PF01625"/>
    </source>
</evidence>
<dbReference type="HAMAP" id="MF_01401">
    <property type="entry name" value="MsrA"/>
    <property type="match status" value="1"/>
</dbReference>
<keyword evidence="1 4" id="KW-0560">Oxidoreductase</keyword>
<dbReference type="Proteomes" id="UP000429229">
    <property type="component" value="Unassembled WGS sequence"/>
</dbReference>
<reference evidence="7 8" key="1">
    <citation type="submission" date="2019-12" db="EMBL/GenBank/DDBJ databases">
        <title>Genomic-based taxomic classification of the family Erythrobacteraceae.</title>
        <authorList>
            <person name="Xu L."/>
        </authorList>
    </citation>
    <scope>NUCLEOTIDE SEQUENCE [LARGE SCALE GENOMIC DNA]</scope>
    <source>
        <strain evidence="7 8">LMG 29519</strain>
    </source>
</reference>
<dbReference type="Gene3D" id="3.30.1060.10">
    <property type="entry name" value="Peptide methionine sulphoxide reductase MsrA"/>
    <property type="match status" value="1"/>
</dbReference>
<evidence type="ECO:0000256" key="2">
    <source>
        <dbReference type="ARBA" id="ARBA00047806"/>
    </source>
</evidence>
<comment type="function">
    <text evidence="4">Has an important function as a repair enzyme for proteins that have been inactivated by oxidation. Catalyzes the reversible oxidation-reduction of methionine sulfoxide in proteins to methionine.</text>
</comment>
<dbReference type="AlphaFoldDB" id="A0A6I4U3P9"/>
<dbReference type="PANTHER" id="PTHR43774:SF1">
    <property type="entry name" value="PEPTIDE METHIONINE SULFOXIDE REDUCTASE MSRA 2"/>
    <property type="match status" value="1"/>
</dbReference>
<comment type="caution">
    <text evidence="7">The sequence shown here is derived from an EMBL/GenBank/DDBJ whole genome shotgun (WGS) entry which is preliminary data.</text>
</comment>
<sequence>MTHATLHLRPFQGLRRRLRRHRNRDEQSAGARPVAGSGRRHRLGLLALAGIGLALSACQAPPENPLAPTAQRTAQEGEGLQTALLAGGCFWGIEGIYSHTKGVSGAVTGYHGGSAETATYEQSNTGTSGHAETVRITYDPKLIRYDELLRIFFTVGIDPTQANGQGPDIGDQYRAAIIPLTDEQREVATSFVQQMNASGKWAKPIAVKIEDHKQFYPAEAYHQNWIPKNRLVADIKGKEVEMIDKLRAEFPDYYRKDFLRD</sequence>
<dbReference type="OrthoDB" id="4174719at2"/>
<dbReference type="EC" id="1.8.4.11" evidence="4"/>
<feature type="domain" description="Peptide methionine sulphoxide reductase MsrA" evidence="6">
    <location>
        <begin position="82"/>
        <end position="230"/>
    </location>
</feature>